<dbReference type="InterPro" id="IPR014729">
    <property type="entry name" value="Rossmann-like_a/b/a_fold"/>
</dbReference>
<dbReference type="Gene3D" id="3.40.50.620">
    <property type="entry name" value="HUPs"/>
    <property type="match status" value="1"/>
</dbReference>
<evidence type="ECO:0000313" key="4">
    <source>
        <dbReference type="Proteomes" id="UP001524460"/>
    </source>
</evidence>
<feature type="domain" description="DUF218" evidence="2">
    <location>
        <begin position="42"/>
        <end position="164"/>
    </location>
</feature>
<dbReference type="InterPro" id="IPR003848">
    <property type="entry name" value="DUF218"/>
</dbReference>
<dbReference type="Proteomes" id="UP001524460">
    <property type="component" value="Unassembled WGS sequence"/>
</dbReference>
<gene>
    <name evidence="3" type="ORF">NHN17_04395</name>
</gene>
<proteinExistence type="predicted"/>
<sequence>MKNKVALAVSLALVGTLAGCNSSSSDSDGSSNLSAPFDKPVDLVIVPGMELSVENCTPRAKFEHRVSLAHSVASEMANPVYFVTGKGNNETSVSCFDTSEAEIMQDWLITNYKVSPDRIVMDAESIWTADRAAAAKQFVDEKESLGAEFSSLQLVSSHAHLYRGRNTGVDSSAMLIFNNAFGHDAFNFENSHASSAFGADEEWSDEFSTSNGWTPTNTKFVLADVTNNGLDDLVAIRDSEIFVAPSDGTQFMQGEAWLQNHLPPQAAMWSDTMTRLLGDVNGNGFVDLVSITNSGVYVNFGNGQHFGDFFAQWSDEFKTLGSEHTPHTDDAWDARKHQFQLVDMNNNGMADLVAFGDDGVYVAYSEEDKFSSIIKVHDNFGADQPYHPDSDVTFDEDRIQDDRVIRTIVDVDGDGYPDIVVHAQFDMLVSLNDGNGNFGEAKPWLINDDGEGHITGTEGRDFIHGPNDMFFSDIVDMTGNGRGDMLGMLEYGIFVGDSTGSRFEMIDVNNYSTRDRIAEVADENNQFVMRADWKKSSHFWLVGDVTGNGLNDIVGVGEDYTYVAPNLAP</sequence>
<dbReference type="InterPro" id="IPR028994">
    <property type="entry name" value="Integrin_alpha_N"/>
</dbReference>
<dbReference type="PROSITE" id="PS51257">
    <property type="entry name" value="PROKAR_LIPOPROTEIN"/>
    <property type="match status" value="1"/>
</dbReference>
<evidence type="ECO:0000259" key="2">
    <source>
        <dbReference type="Pfam" id="PF02698"/>
    </source>
</evidence>
<keyword evidence="1" id="KW-0732">Signal</keyword>
<feature type="signal peptide" evidence="1">
    <location>
        <begin position="1"/>
        <end position="18"/>
    </location>
</feature>
<dbReference type="Pfam" id="PF02698">
    <property type="entry name" value="DUF218"/>
    <property type="match status" value="1"/>
</dbReference>
<evidence type="ECO:0000256" key="1">
    <source>
        <dbReference type="SAM" id="SignalP"/>
    </source>
</evidence>
<feature type="chain" id="PRO_5046979024" evidence="1">
    <location>
        <begin position="19"/>
        <end position="569"/>
    </location>
</feature>
<dbReference type="EMBL" id="JANEYT010000006">
    <property type="protein sequence ID" value="MCQ1057317.1"/>
    <property type="molecule type" value="Genomic_DNA"/>
</dbReference>
<reference evidence="3 4" key="1">
    <citation type="submission" date="2022-07" db="EMBL/GenBank/DDBJ databases">
        <title>Photobacterium pectinilyticum sp. nov., a marine bacterium isolated from surface seawater of Qingdao offshore.</title>
        <authorList>
            <person name="Wang X."/>
        </authorList>
    </citation>
    <scope>NUCLEOTIDE SEQUENCE [LARGE SCALE GENOMIC DNA]</scope>
    <source>
        <strain evidence="3 4">ZSDE20</strain>
    </source>
</reference>
<dbReference type="SUPFAM" id="SSF69318">
    <property type="entry name" value="Integrin alpha N-terminal domain"/>
    <property type="match status" value="1"/>
</dbReference>
<dbReference type="RefSeq" id="WP_255040920.1">
    <property type="nucleotide sequence ID" value="NZ_JANEYT010000006.1"/>
</dbReference>
<evidence type="ECO:0000313" key="3">
    <source>
        <dbReference type="EMBL" id="MCQ1057317.1"/>
    </source>
</evidence>
<accession>A0ABT1MYG2</accession>
<protein>
    <submittedName>
        <fullName evidence="3">YdcF family protein</fullName>
    </submittedName>
</protein>
<comment type="caution">
    <text evidence="3">The sequence shown here is derived from an EMBL/GenBank/DDBJ whole genome shotgun (WGS) entry which is preliminary data.</text>
</comment>
<keyword evidence="4" id="KW-1185">Reference proteome</keyword>
<organism evidence="3 4">
    <name type="scientific">Photobacterium pectinilyticum</name>
    <dbReference type="NCBI Taxonomy" id="2906793"/>
    <lineage>
        <taxon>Bacteria</taxon>
        <taxon>Pseudomonadati</taxon>
        <taxon>Pseudomonadota</taxon>
        <taxon>Gammaproteobacteria</taxon>
        <taxon>Vibrionales</taxon>
        <taxon>Vibrionaceae</taxon>
        <taxon>Photobacterium</taxon>
    </lineage>
</organism>
<name>A0ABT1MYG2_9GAMM</name>